<reference evidence="9" key="1">
    <citation type="submission" date="2021-02" db="EMBL/GenBank/DDBJ databases">
        <authorList>
            <person name="Nowell W R."/>
        </authorList>
    </citation>
    <scope>NUCLEOTIDE SEQUENCE</scope>
</reference>
<sequence length="133" mass="14822">IHAFFGAFISGLCLPRKGELTNFLGLRIELIIVEFFLPLYFANSGLRTRLNLLTTGQSWWTLVVLIFLASIAKILPVTLMSKLCTKKSWSYCLSMGVLMNTRGIVQLVVLNIGVELKVISPIIFAIFVLMATV</sequence>
<dbReference type="InterPro" id="IPR050794">
    <property type="entry name" value="CPA2_transporter"/>
</dbReference>
<keyword evidence="5" id="KW-0406">Ion transport</keyword>
<dbReference type="PANTHER" id="PTHR32468:SF0">
    <property type="entry name" value="K(+)_H(+) ANTIPORTER 1"/>
    <property type="match status" value="1"/>
</dbReference>
<evidence type="ECO:0000256" key="3">
    <source>
        <dbReference type="ARBA" id="ARBA00022692"/>
    </source>
</evidence>
<evidence type="ECO:0000256" key="5">
    <source>
        <dbReference type="ARBA" id="ARBA00023065"/>
    </source>
</evidence>
<keyword evidence="6 7" id="KW-0472">Membrane</keyword>
<keyword evidence="4 7" id="KW-1133">Transmembrane helix</keyword>
<dbReference type="GO" id="GO:0016020">
    <property type="term" value="C:membrane"/>
    <property type="evidence" value="ECO:0007669"/>
    <property type="project" value="UniProtKB-SubCell"/>
</dbReference>
<gene>
    <name evidence="9" type="ORF">JBS370_LOCUS41410</name>
</gene>
<evidence type="ECO:0000313" key="9">
    <source>
        <dbReference type="EMBL" id="CAF4334218.1"/>
    </source>
</evidence>
<feature type="transmembrane region" description="Helical" evidence="7">
    <location>
        <begin position="62"/>
        <end position="83"/>
    </location>
</feature>
<dbReference type="Pfam" id="PF00999">
    <property type="entry name" value="Na_H_Exchanger"/>
    <property type="match status" value="1"/>
</dbReference>
<dbReference type="AlphaFoldDB" id="A0A820JYU4"/>
<feature type="transmembrane region" description="Helical" evidence="7">
    <location>
        <begin position="104"/>
        <end position="131"/>
    </location>
</feature>
<proteinExistence type="predicted"/>
<evidence type="ECO:0000256" key="2">
    <source>
        <dbReference type="ARBA" id="ARBA00022448"/>
    </source>
</evidence>
<protein>
    <recommendedName>
        <fullName evidence="8">Cation/H+ exchanger transmembrane domain-containing protein</fullName>
    </recommendedName>
</protein>
<dbReference type="InterPro" id="IPR006153">
    <property type="entry name" value="Cation/H_exchanger_TM"/>
</dbReference>
<dbReference type="Gene3D" id="1.20.1530.20">
    <property type="match status" value="1"/>
</dbReference>
<keyword evidence="2" id="KW-0813">Transport</keyword>
<comment type="subcellular location">
    <subcellularLocation>
        <location evidence="1">Membrane</location>
        <topology evidence="1">Multi-pass membrane protein</topology>
    </subcellularLocation>
</comment>
<dbReference type="PANTHER" id="PTHR32468">
    <property type="entry name" value="CATION/H + ANTIPORTER"/>
    <property type="match status" value="1"/>
</dbReference>
<feature type="domain" description="Cation/H+ exchanger transmembrane" evidence="8">
    <location>
        <begin position="1"/>
        <end position="131"/>
    </location>
</feature>
<dbReference type="EMBL" id="CAJOBD010045463">
    <property type="protein sequence ID" value="CAF4334218.1"/>
    <property type="molecule type" value="Genomic_DNA"/>
</dbReference>
<organism evidence="9 10">
    <name type="scientific">Rotaria sordida</name>
    <dbReference type="NCBI Taxonomy" id="392033"/>
    <lineage>
        <taxon>Eukaryota</taxon>
        <taxon>Metazoa</taxon>
        <taxon>Spiralia</taxon>
        <taxon>Gnathifera</taxon>
        <taxon>Rotifera</taxon>
        <taxon>Eurotatoria</taxon>
        <taxon>Bdelloidea</taxon>
        <taxon>Philodinida</taxon>
        <taxon>Philodinidae</taxon>
        <taxon>Rotaria</taxon>
    </lineage>
</organism>
<name>A0A820JYU4_9BILA</name>
<dbReference type="GO" id="GO:0015297">
    <property type="term" value="F:antiporter activity"/>
    <property type="evidence" value="ECO:0007669"/>
    <property type="project" value="InterPro"/>
</dbReference>
<accession>A0A820JYU4</accession>
<evidence type="ECO:0000256" key="6">
    <source>
        <dbReference type="ARBA" id="ARBA00023136"/>
    </source>
</evidence>
<feature type="non-terminal residue" evidence="9">
    <location>
        <position position="1"/>
    </location>
</feature>
<evidence type="ECO:0000256" key="1">
    <source>
        <dbReference type="ARBA" id="ARBA00004141"/>
    </source>
</evidence>
<evidence type="ECO:0000256" key="7">
    <source>
        <dbReference type="SAM" id="Phobius"/>
    </source>
</evidence>
<comment type="caution">
    <text evidence="9">The sequence shown here is derived from an EMBL/GenBank/DDBJ whole genome shotgun (WGS) entry which is preliminary data.</text>
</comment>
<dbReference type="InterPro" id="IPR038770">
    <property type="entry name" value="Na+/solute_symporter_sf"/>
</dbReference>
<evidence type="ECO:0000313" key="10">
    <source>
        <dbReference type="Proteomes" id="UP000663836"/>
    </source>
</evidence>
<feature type="transmembrane region" description="Helical" evidence="7">
    <location>
        <begin position="24"/>
        <end position="42"/>
    </location>
</feature>
<dbReference type="GO" id="GO:1902600">
    <property type="term" value="P:proton transmembrane transport"/>
    <property type="evidence" value="ECO:0007669"/>
    <property type="project" value="InterPro"/>
</dbReference>
<evidence type="ECO:0000259" key="8">
    <source>
        <dbReference type="Pfam" id="PF00999"/>
    </source>
</evidence>
<feature type="non-terminal residue" evidence="9">
    <location>
        <position position="133"/>
    </location>
</feature>
<dbReference type="Proteomes" id="UP000663836">
    <property type="component" value="Unassembled WGS sequence"/>
</dbReference>
<keyword evidence="3 7" id="KW-0812">Transmembrane</keyword>
<evidence type="ECO:0000256" key="4">
    <source>
        <dbReference type="ARBA" id="ARBA00022989"/>
    </source>
</evidence>